<protein>
    <submittedName>
        <fullName evidence="3">Sodium channel and clathrin linker 1</fullName>
    </submittedName>
</protein>
<reference evidence="3" key="2">
    <citation type="submission" date="2025-09" db="UniProtKB">
        <authorList>
            <consortium name="Ensembl"/>
        </authorList>
    </citation>
    <scope>IDENTIFICATION</scope>
</reference>
<proteinExistence type="predicted"/>
<evidence type="ECO:0000313" key="4">
    <source>
        <dbReference type="Proteomes" id="UP001108240"/>
    </source>
</evidence>
<feature type="compositionally biased region" description="Basic and acidic residues" evidence="2">
    <location>
        <begin position="288"/>
        <end position="306"/>
    </location>
</feature>
<name>A0A9J7XNX6_CYPCA</name>
<dbReference type="PANTHER" id="PTHR35970:SF1">
    <property type="entry name" value="SODIUM CHANNEL AND CLATHRIN LINKER 1"/>
    <property type="match status" value="1"/>
</dbReference>
<dbReference type="GO" id="GO:0060271">
    <property type="term" value="P:cilium assembly"/>
    <property type="evidence" value="ECO:0007669"/>
    <property type="project" value="TreeGrafter"/>
</dbReference>
<dbReference type="GeneTree" id="ENSGT00730000111168"/>
<evidence type="ECO:0000256" key="2">
    <source>
        <dbReference type="SAM" id="MobiDB-lite"/>
    </source>
</evidence>
<dbReference type="AlphaFoldDB" id="A0A9J7XNX6"/>
<evidence type="ECO:0000313" key="3">
    <source>
        <dbReference type="Ensembl" id="ENSCCRP00000109482.1"/>
    </source>
</evidence>
<reference evidence="3" key="1">
    <citation type="submission" date="2025-08" db="UniProtKB">
        <authorList>
            <consortium name="Ensembl"/>
        </authorList>
    </citation>
    <scope>IDENTIFICATION</scope>
</reference>
<keyword evidence="4" id="KW-1185">Reference proteome</keyword>
<dbReference type="OMA" id="VIKENEX"/>
<dbReference type="PANTHER" id="PTHR35970">
    <property type="entry name" value="SODIUM CHANNEL AND CLATHRIN LINKER 1"/>
    <property type="match status" value="1"/>
</dbReference>
<dbReference type="InterPro" id="IPR038911">
    <property type="entry name" value="SCLT1"/>
</dbReference>
<organism evidence="3 4">
    <name type="scientific">Cyprinus carpio carpio</name>
    <dbReference type="NCBI Taxonomy" id="630221"/>
    <lineage>
        <taxon>Eukaryota</taxon>
        <taxon>Metazoa</taxon>
        <taxon>Chordata</taxon>
        <taxon>Craniata</taxon>
        <taxon>Vertebrata</taxon>
        <taxon>Euteleostomi</taxon>
        <taxon>Actinopterygii</taxon>
        <taxon>Neopterygii</taxon>
        <taxon>Teleostei</taxon>
        <taxon>Ostariophysi</taxon>
        <taxon>Cypriniformes</taxon>
        <taxon>Cyprinidae</taxon>
        <taxon>Cyprininae</taxon>
        <taxon>Cyprinus</taxon>
    </lineage>
</organism>
<dbReference type="GO" id="GO:0005814">
    <property type="term" value="C:centriole"/>
    <property type="evidence" value="ECO:0007669"/>
    <property type="project" value="TreeGrafter"/>
</dbReference>
<sequence length="751" mass="87708">MKNKNSMKRTEHLRVEVSREHLNKLQRVREDESDWLGGSLNYKAEGFGVNRLNSVLGRYQDEFPPPSSVSQTGDLVMESAAPWLSDGGLMAPLIEEYDRHIQQMEMQLSFYQTQMTDVKVSLEQVVKENEWLHAEQKMSIEKQLQSLSSVTGEDVTVDAVTISNLEEQVKCAMEEKERALQMWQTASQELDRIQTQYQSSMSDGQIQAVEQQHMQNQLAQIQQHTQKLQMTNQKLESTNQQFLKTVAEQSSELEELRSQLRQTKLEQRSSATKVEEMTRLLQNVQDQMQRREEDATEAQGREEASDQRLQQLQAALKQLEARLKAAMQDSESVRRKQTEWERQVGELQGRCASLEKEKFEALSRLRNSIQLAEEASLQREQAQLREKQRAEELEKMKDAVKQLIQDAAMLTRKEVESVRKQCNVQIHRMAEELSSLQLECADKETQIERAHRERKAVEEELEKVYKEGQVGEPEMRKMEALHQRCLNAERLKDETQLILNSTKNKMNKMEMEYSEELSRCQEEVRRLQSTLTSAREESTAVSEERLLLQQENQQLHRDMEALRKECALAQRRAKQQVSSMQQELCVKEQGLESRLREMEESSKNSSAGLTRLLLAQQKTISRYKDEAKNLTQAFQQKLSSLRSELNRQKQRAQELEIRMEADHQKILEYERQVSEQQEKNTRLQRRLTQAEQLAASASQQVYTPYWIFKITCSLCQQPWFWKSFLIHNSLIGEDFFFLHCFPPGILLLNSL</sequence>
<feature type="region of interest" description="Disordered" evidence="2">
    <location>
        <begin position="286"/>
        <end position="306"/>
    </location>
</feature>
<dbReference type="Proteomes" id="UP001108240">
    <property type="component" value="Unplaced"/>
</dbReference>
<dbReference type="Ensembl" id="ENSCCRT00000129316.1">
    <property type="protein sequence ID" value="ENSCCRP00000109482.1"/>
    <property type="gene ID" value="ENSCCRG00000032820.2"/>
</dbReference>
<feature type="coiled-coil region" evidence="1">
    <location>
        <begin position="492"/>
        <end position="572"/>
    </location>
</feature>
<feature type="coiled-coil region" evidence="1">
    <location>
        <begin position="613"/>
        <end position="700"/>
    </location>
</feature>
<keyword evidence="1" id="KW-0175">Coiled coil</keyword>
<accession>A0A9J7XNX6</accession>
<dbReference type="GO" id="GO:0045162">
    <property type="term" value="P:clustering of voltage-gated sodium channels"/>
    <property type="evidence" value="ECO:0007669"/>
    <property type="project" value="InterPro"/>
</dbReference>
<evidence type="ECO:0000256" key="1">
    <source>
        <dbReference type="SAM" id="Coils"/>
    </source>
</evidence>